<sequence>GIALKCLTQGLAYKGIRQARSERLVTRRQTGGNINLIKDAILDFYGKAPTTRQIWQDLKSVALTRQAREFLWKAIHGVHKTGGYFKNMKQPWAGYAMCPVCKVEESLEHILLQCTQSGHGKVWEL</sequence>
<protein>
    <recommendedName>
        <fullName evidence="3">Reverse transcriptase zinc-binding domain-containing protein</fullName>
    </recommendedName>
</protein>
<evidence type="ECO:0000313" key="2">
    <source>
        <dbReference type="Proteomes" id="UP000006514"/>
    </source>
</evidence>
<feature type="non-terminal residue" evidence="1">
    <location>
        <position position="1"/>
    </location>
</feature>
<organism evidence="1 2">
    <name type="scientific">Auricularia subglabra (strain TFB-10046 / SS5)</name>
    <name type="common">White-rot fungus</name>
    <name type="synonym">Auricularia delicata (strain TFB10046)</name>
    <dbReference type="NCBI Taxonomy" id="717982"/>
    <lineage>
        <taxon>Eukaryota</taxon>
        <taxon>Fungi</taxon>
        <taxon>Dikarya</taxon>
        <taxon>Basidiomycota</taxon>
        <taxon>Agaricomycotina</taxon>
        <taxon>Agaricomycetes</taxon>
        <taxon>Auriculariales</taxon>
        <taxon>Auriculariaceae</taxon>
        <taxon>Auricularia</taxon>
    </lineage>
</organism>
<proteinExistence type="predicted"/>
<feature type="non-terminal residue" evidence="1">
    <location>
        <position position="125"/>
    </location>
</feature>
<dbReference type="InParanoid" id="J0WWX6"/>
<keyword evidence="2" id="KW-1185">Reference proteome</keyword>
<dbReference type="EMBL" id="JH687798">
    <property type="protein sequence ID" value="EJD40927.1"/>
    <property type="molecule type" value="Genomic_DNA"/>
</dbReference>
<gene>
    <name evidence="1" type="ORF">AURDEDRAFT_25380</name>
</gene>
<evidence type="ECO:0008006" key="3">
    <source>
        <dbReference type="Google" id="ProtNLM"/>
    </source>
</evidence>
<evidence type="ECO:0000313" key="1">
    <source>
        <dbReference type="EMBL" id="EJD40927.1"/>
    </source>
</evidence>
<reference evidence="2" key="1">
    <citation type="journal article" date="2012" name="Science">
        <title>The Paleozoic origin of enzymatic lignin decomposition reconstructed from 31 fungal genomes.</title>
        <authorList>
            <person name="Floudas D."/>
            <person name="Binder M."/>
            <person name="Riley R."/>
            <person name="Barry K."/>
            <person name="Blanchette R.A."/>
            <person name="Henrissat B."/>
            <person name="Martinez A.T."/>
            <person name="Otillar R."/>
            <person name="Spatafora J.W."/>
            <person name="Yadav J.S."/>
            <person name="Aerts A."/>
            <person name="Benoit I."/>
            <person name="Boyd A."/>
            <person name="Carlson A."/>
            <person name="Copeland A."/>
            <person name="Coutinho P.M."/>
            <person name="de Vries R.P."/>
            <person name="Ferreira P."/>
            <person name="Findley K."/>
            <person name="Foster B."/>
            <person name="Gaskell J."/>
            <person name="Glotzer D."/>
            <person name="Gorecki P."/>
            <person name="Heitman J."/>
            <person name="Hesse C."/>
            <person name="Hori C."/>
            <person name="Igarashi K."/>
            <person name="Jurgens J.A."/>
            <person name="Kallen N."/>
            <person name="Kersten P."/>
            <person name="Kohler A."/>
            <person name="Kuees U."/>
            <person name="Kumar T.K.A."/>
            <person name="Kuo A."/>
            <person name="LaButti K."/>
            <person name="Larrondo L.F."/>
            <person name="Lindquist E."/>
            <person name="Ling A."/>
            <person name="Lombard V."/>
            <person name="Lucas S."/>
            <person name="Lundell T."/>
            <person name="Martin R."/>
            <person name="McLaughlin D.J."/>
            <person name="Morgenstern I."/>
            <person name="Morin E."/>
            <person name="Murat C."/>
            <person name="Nagy L.G."/>
            <person name="Nolan M."/>
            <person name="Ohm R.A."/>
            <person name="Patyshakuliyeva A."/>
            <person name="Rokas A."/>
            <person name="Ruiz-Duenas F.J."/>
            <person name="Sabat G."/>
            <person name="Salamov A."/>
            <person name="Samejima M."/>
            <person name="Schmutz J."/>
            <person name="Slot J.C."/>
            <person name="St John F."/>
            <person name="Stenlid J."/>
            <person name="Sun H."/>
            <person name="Sun S."/>
            <person name="Syed K."/>
            <person name="Tsang A."/>
            <person name="Wiebenga A."/>
            <person name="Young D."/>
            <person name="Pisabarro A."/>
            <person name="Eastwood D.C."/>
            <person name="Martin F."/>
            <person name="Cullen D."/>
            <person name="Grigoriev I.V."/>
            <person name="Hibbett D.S."/>
        </authorList>
    </citation>
    <scope>NUCLEOTIDE SEQUENCE [LARGE SCALE GENOMIC DNA]</scope>
    <source>
        <strain evidence="2">TFB10046</strain>
    </source>
</reference>
<accession>J0WWX6</accession>
<dbReference type="AlphaFoldDB" id="J0WWX6"/>
<dbReference type="KEGG" id="adl:AURDEDRAFT_25380"/>
<dbReference type="OrthoDB" id="2976650at2759"/>
<name>J0WWX6_AURST</name>
<dbReference type="Proteomes" id="UP000006514">
    <property type="component" value="Unassembled WGS sequence"/>
</dbReference>